<keyword evidence="3" id="KW-0432">Leucine biosynthesis</keyword>
<dbReference type="InterPro" id="IPR033940">
    <property type="entry name" value="IPMI_Swivel"/>
</dbReference>
<protein>
    <recommendedName>
        <fullName evidence="3">3-isopropylmalate dehydratase small subunit</fullName>
        <ecNumber evidence="3">4.2.1.33</ecNumber>
    </recommendedName>
    <alternativeName>
        <fullName evidence="3">Alpha-IPM isomerase</fullName>
        <shortName evidence="3">IPMI</shortName>
    </alternativeName>
    <alternativeName>
        <fullName evidence="3">Isopropylmalate isomerase</fullName>
    </alternativeName>
</protein>
<sequence length="167" mass="17712">MMERTGRVHVLPADVDTDQIIPGEYLTTVPDEELGEYALRGYDPEFAERVEPGDVIVAGGNFGLGSSRESAAVALKNAGIGAVVAESFARIFYRNAVNVGLPIATVPGITDHVSAGDTLRVDVAEGEVENVTTGETFTFSPLPPDLLEILDAGGLVALRQRQNRSDS</sequence>
<evidence type="ECO:0000259" key="4">
    <source>
        <dbReference type="Pfam" id="PF00694"/>
    </source>
</evidence>
<evidence type="ECO:0000313" key="6">
    <source>
        <dbReference type="Proteomes" id="UP001057580"/>
    </source>
</evidence>
<evidence type="ECO:0000256" key="3">
    <source>
        <dbReference type="HAMAP-Rule" id="MF_01032"/>
    </source>
</evidence>
<dbReference type="Proteomes" id="UP001057580">
    <property type="component" value="Chromosome"/>
</dbReference>
<keyword evidence="3" id="KW-0100">Branched-chain amino acid biosynthesis</keyword>
<dbReference type="NCBIfam" id="TIGR02087">
    <property type="entry name" value="LEUD_arch"/>
    <property type="match status" value="1"/>
</dbReference>
<dbReference type="SUPFAM" id="SSF52016">
    <property type="entry name" value="LeuD/IlvD-like"/>
    <property type="match status" value="1"/>
</dbReference>
<dbReference type="AlphaFoldDB" id="A0A9E7R2Y5"/>
<name>A0A9E7R2Y5_9EURY</name>
<accession>A0A9E7R2Y5</accession>
<dbReference type="PANTHER" id="PTHR43345">
    <property type="entry name" value="3-ISOPROPYLMALATE DEHYDRATASE SMALL SUBUNIT 2-RELATED-RELATED"/>
    <property type="match status" value="1"/>
</dbReference>
<comment type="subunit">
    <text evidence="3">Heterodimer of LeuC and LeuD.</text>
</comment>
<comment type="catalytic activity">
    <reaction evidence="3">
        <text>(2R,3S)-3-isopropylmalate = (2S)-2-isopropylmalate</text>
        <dbReference type="Rhea" id="RHEA:32287"/>
        <dbReference type="ChEBI" id="CHEBI:1178"/>
        <dbReference type="ChEBI" id="CHEBI:35121"/>
        <dbReference type="EC" id="4.2.1.33"/>
    </reaction>
</comment>
<keyword evidence="2 3" id="KW-0456">Lyase</keyword>
<dbReference type="EMBL" id="CP104003">
    <property type="protein sequence ID" value="UWM54493.1"/>
    <property type="molecule type" value="Genomic_DNA"/>
</dbReference>
<comment type="similarity">
    <text evidence="1 3">Belongs to the LeuD family. LeuD type 2 subfamily.</text>
</comment>
<dbReference type="GO" id="GO:0009098">
    <property type="term" value="P:L-leucine biosynthetic process"/>
    <property type="evidence" value="ECO:0007669"/>
    <property type="project" value="UniProtKB-UniRule"/>
</dbReference>
<dbReference type="GO" id="GO:0003861">
    <property type="term" value="F:3-isopropylmalate dehydratase activity"/>
    <property type="evidence" value="ECO:0007669"/>
    <property type="project" value="UniProtKB-UniRule"/>
</dbReference>
<keyword evidence="3" id="KW-0028">Amino-acid biosynthesis</keyword>
<dbReference type="InterPro" id="IPR015928">
    <property type="entry name" value="Aconitase/3IPM_dehydase_swvl"/>
</dbReference>
<dbReference type="EC" id="4.2.1.33" evidence="3"/>
<keyword evidence="6" id="KW-1185">Reference proteome</keyword>
<dbReference type="InterPro" id="IPR050075">
    <property type="entry name" value="LeuD"/>
</dbReference>
<evidence type="ECO:0000256" key="2">
    <source>
        <dbReference type="ARBA" id="ARBA00023239"/>
    </source>
</evidence>
<dbReference type="InterPro" id="IPR000573">
    <property type="entry name" value="AconitaseA/IPMdHydase_ssu_swvl"/>
</dbReference>
<dbReference type="RefSeq" id="WP_260593513.1">
    <property type="nucleotide sequence ID" value="NZ_CP104003.1"/>
</dbReference>
<dbReference type="CDD" id="cd01577">
    <property type="entry name" value="IPMI_Swivel"/>
    <property type="match status" value="1"/>
</dbReference>
<dbReference type="Pfam" id="PF00694">
    <property type="entry name" value="Aconitase_C"/>
    <property type="match status" value="1"/>
</dbReference>
<proteinExistence type="inferred from homology"/>
<comment type="function">
    <text evidence="3">Catalyzes the isomerization between 2-isopropylmalate and 3-isopropylmalate, via the formation of 2-isopropylmaleate.</text>
</comment>
<dbReference type="PANTHER" id="PTHR43345:SF2">
    <property type="entry name" value="3-ISOPROPYLMALATE DEHYDRATASE SMALL SUBUNIT 1"/>
    <property type="match status" value="1"/>
</dbReference>
<gene>
    <name evidence="3" type="primary">leuD</name>
    <name evidence="5" type="ORF">N0B31_20525</name>
</gene>
<evidence type="ECO:0000313" key="5">
    <source>
        <dbReference type="EMBL" id="UWM54493.1"/>
    </source>
</evidence>
<organism evidence="5 6">
    <name type="scientific">Salinirubellus salinus</name>
    <dbReference type="NCBI Taxonomy" id="1364945"/>
    <lineage>
        <taxon>Archaea</taxon>
        <taxon>Methanobacteriati</taxon>
        <taxon>Methanobacteriota</taxon>
        <taxon>Stenosarchaea group</taxon>
        <taxon>Halobacteria</taxon>
        <taxon>Halobacteriales</taxon>
        <taxon>Natronomonadaceae</taxon>
        <taxon>Salinirubellus</taxon>
    </lineage>
</organism>
<dbReference type="InterPro" id="IPR011827">
    <property type="entry name" value="LeuD_type2/HacB/DmdB"/>
</dbReference>
<evidence type="ECO:0000256" key="1">
    <source>
        <dbReference type="ARBA" id="ARBA00009869"/>
    </source>
</evidence>
<feature type="domain" description="Aconitase A/isopropylmalate dehydratase small subunit swivel" evidence="4">
    <location>
        <begin position="47"/>
        <end position="101"/>
    </location>
</feature>
<dbReference type="KEGG" id="ssai:N0B31_20525"/>
<dbReference type="HAMAP" id="MF_01032">
    <property type="entry name" value="LeuD_type2"/>
    <property type="match status" value="1"/>
</dbReference>
<dbReference type="GeneID" id="74944861"/>
<reference evidence="5" key="1">
    <citation type="submission" date="2022-09" db="EMBL/GenBank/DDBJ databases">
        <title>Diverse halophilic archaea isolated from saline environments.</title>
        <authorList>
            <person name="Cui H.-L."/>
        </authorList>
    </citation>
    <scope>NUCLEOTIDE SEQUENCE</scope>
    <source>
        <strain evidence="5">ZS-35-S2</strain>
    </source>
</reference>
<comment type="pathway">
    <text evidence="3">Amino-acid biosynthesis; L-leucine biosynthesis; L-leucine from 3-methyl-2-oxobutanoate: step 2/4.</text>
</comment>
<dbReference type="Gene3D" id="3.20.19.10">
    <property type="entry name" value="Aconitase, domain 4"/>
    <property type="match status" value="1"/>
</dbReference>